<organism evidence="1 2">
    <name type="scientific">Peptoclostridium acidaminophilum DSM 3953</name>
    <dbReference type="NCBI Taxonomy" id="1286171"/>
    <lineage>
        <taxon>Bacteria</taxon>
        <taxon>Bacillati</taxon>
        <taxon>Bacillota</taxon>
        <taxon>Clostridia</taxon>
        <taxon>Peptostreptococcales</taxon>
        <taxon>Peptoclostridiaceae</taxon>
        <taxon>Peptoclostridium</taxon>
    </lineage>
</organism>
<dbReference type="KEGG" id="eac:EAL2_c16540"/>
<accession>W8T5B7</accession>
<dbReference type="OrthoDB" id="9813379at2"/>
<dbReference type="InterPro" id="IPR003795">
    <property type="entry name" value="DUF192"/>
</dbReference>
<dbReference type="Gene3D" id="2.60.120.1140">
    <property type="entry name" value="Protein of unknown function DUF192"/>
    <property type="match status" value="1"/>
</dbReference>
<dbReference type="Proteomes" id="UP000019591">
    <property type="component" value="Chromosome"/>
</dbReference>
<keyword evidence="2" id="KW-1185">Reference proteome</keyword>
<dbReference type="STRING" id="1286171.EAL2_c16540"/>
<gene>
    <name evidence="1" type="ORF">EAL2_c16540</name>
</gene>
<dbReference type="AlphaFoldDB" id="W8T5B7"/>
<evidence type="ECO:0008006" key="3">
    <source>
        <dbReference type="Google" id="ProtNLM"/>
    </source>
</evidence>
<protein>
    <recommendedName>
        <fullName evidence="3">DUF192 domain-containing protein</fullName>
    </recommendedName>
</protein>
<dbReference type="EMBL" id="CP007452">
    <property type="protein sequence ID" value="AHM56949.1"/>
    <property type="molecule type" value="Genomic_DNA"/>
</dbReference>
<dbReference type="PATRIC" id="fig|1286171.3.peg.1605"/>
<dbReference type="HOGENOM" id="CLU_097039_4_0_9"/>
<reference evidence="1 2" key="1">
    <citation type="journal article" date="2014" name="Genome Announc.">
        <title>Complete Genome Sequence of Amino Acid-Utilizing Eubacterium acidaminophilum al-2 (DSM 3953).</title>
        <authorList>
            <person name="Poehlein A."/>
            <person name="Andreesen J.R."/>
            <person name="Daniel R."/>
        </authorList>
    </citation>
    <scope>NUCLEOTIDE SEQUENCE [LARGE SCALE GENOMIC DNA]</scope>
    <source>
        <strain evidence="1 2">DSM 3953</strain>
    </source>
</reference>
<proteinExistence type="predicted"/>
<evidence type="ECO:0000313" key="2">
    <source>
        <dbReference type="Proteomes" id="UP000019591"/>
    </source>
</evidence>
<dbReference type="RefSeq" id="WP_025435920.1">
    <property type="nucleotide sequence ID" value="NZ_CP007452.1"/>
</dbReference>
<evidence type="ECO:0000313" key="1">
    <source>
        <dbReference type="EMBL" id="AHM56949.1"/>
    </source>
</evidence>
<dbReference type="eggNOG" id="COG1430">
    <property type="taxonomic scope" value="Bacteria"/>
</dbReference>
<dbReference type="Pfam" id="PF02643">
    <property type="entry name" value="DUF192"/>
    <property type="match status" value="1"/>
</dbReference>
<dbReference type="InterPro" id="IPR038695">
    <property type="entry name" value="Saro_0823-like_sf"/>
</dbReference>
<name>W8T5B7_PEPAC</name>
<sequence>MKIKVAGEELILFSRARLANSFFKRFRGLMGIKGLPEGECLVITPCSSIHTFFMKFAIDAAFVDKDMRVLKIVKELRPGNTVMPVKGAYSVIEADSRFSPMKGLNVGDMLKLIDE</sequence>